<dbReference type="AlphaFoldDB" id="A0A919HYZ3"/>
<dbReference type="EMBL" id="BNFF01000001">
    <property type="protein sequence ID" value="GHK55988.1"/>
    <property type="molecule type" value="Genomic_DNA"/>
</dbReference>
<organism evidence="1 2">
    <name type="scientific">Klebsiella pneumoniae</name>
    <dbReference type="NCBI Taxonomy" id="573"/>
    <lineage>
        <taxon>Bacteria</taxon>
        <taxon>Pseudomonadati</taxon>
        <taxon>Pseudomonadota</taxon>
        <taxon>Gammaproteobacteria</taxon>
        <taxon>Enterobacterales</taxon>
        <taxon>Enterobacteriaceae</taxon>
        <taxon>Klebsiella/Raoultella group</taxon>
        <taxon>Klebsiella</taxon>
        <taxon>Klebsiella pneumoniae complex</taxon>
    </lineage>
</organism>
<protein>
    <submittedName>
        <fullName evidence="1">Uncharacterized protein</fullName>
    </submittedName>
</protein>
<reference evidence="1" key="1">
    <citation type="submission" date="2020-10" db="EMBL/GenBank/DDBJ databases">
        <title>Genome Sequence of ESBL Producing Zambian Clinical Strains.</title>
        <authorList>
            <person name="Shawa M."/>
            <person name="Furuta Y."/>
            <person name="Simbotwe M."/>
            <person name="Mulenga E."/>
            <person name="Mubanga M."/>
            <person name="Mulenga G."/>
            <person name="Kaile C."/>
            <person name="Zorigt T."/>
            <person name="Hang'ombe B."/>
            <person name="Higashi H."/>
        </authorList>
    </citation>
    <scope>NUCLEOTIDE SEQUENCE</scope>
    <source>
        <strain evidence="1">Zam_UTH_09</strain>
    </source>
</reference>
<proteinExistence type="predicted"/>
<sequence length="76" mass="8014">MDAARHAQIIHQRLLQFRGAAVAAIAEPLRFGPTADAGWILLNSGWGKALTSGTPGINAPHWRGLALTAEQMLASA</sequence>
<accession>A0A919HYZ3</accession>
<evidence type="ECO:0000313" key="2">
    <source>
        <dbReference type="Proteomes" id="UP000655094"/>
    </source>
</evidence>
<evidence type="ECO:0000313" key="1">
    <source>
        <dbReference type="EMBL" id="GHK55988.1"/>
    </source>
</evidence>
<gene>
    <name evidence="1" type="ORF">KPZU09_57240</name>
</gene>
<comment type="caution">
    <text evidence="1">The sequence shown here is derived from an EMBL/GenBank/DDBJ whole genome shotgun (WGS) entry which is preliminary data.</text>
</comment>
<dbReference type="Proteomes" id="UP000655094">
    <property type="component" value="Unassembled WGS sequence"/>
</dbReference>
<name>A0A919HYZ3_KLEPN</name>